<accession>A0A9P0DNC6</accession>
<gene>
    <name evidence="3" type="ORF">PHAECO_LOCUS6896</name>
</gene>
<evidence type="ECO:0000313" key="3">
    <source>
        <dbReference type="EMBL" id="CAH1156127.1"/>
    </source>
</evidence>
<dbReference type="SMART" id="SM00248">
    <property type="entry name" value="ANK"/>
    <property type="match status" value="6"/>
</dbReference>
<dbReference type="AlphaFoldDB" id="A0A9P0DNC6"/>
<dbReference type="PANTHER" id="PTHR24198">
    <property type="entry name" value="ANKYRIN REPEAT AND PROTEIN KINASE DOMAIN-CONTAINING PROTEIN"/>
    <property type="match status" value="1"/>
</dbReference>
<name>A0A9P0DNC6_PHACE</name>
<evidence type="ECO:0008006" key="5">
    <source>
        <dbReference type="Google" id="ProtNLM"/>
    </source>
</evidence>
<dbReference type="InterPro" id="IPR036770">
    <property type="entry name" value="Ankyrin_rpt-contain_sf"/>
</dbReference>
<evidence type="ECO:0000313" key="4">
    <source>
        <dbReference type="Proteomes" id="UP001153737"/>
    </source>
</evidence>
<evidence type="ECO:0000256" key="2">
    <source>
        <dbReference type="ARBA" id="ARBA00023043"/>
    </source>
</evidence>
<organism evidence="3 4">
    <name type="scientific">Phaedon cochleariae</name>
    <name type="common">Mustard beetle</name>
    <dbReference type="NCBI Taxonomy" id="80249"/>
    <lineage>
        <taxon>Eukaryota</taxon>
        <taxon>Metazoa</taxon>
        <taxon>Ecdysozoa</taxon>
        <taxon>Arthropoda</taxon>
        <taxon>Hexapoda</taxon>
        <taxon>Insecta</taxon>
        <taxon>Pterygota</taxon>
        <taxon>Neoptera</taxon>
        <taxon>Endopterygota</taxon>
        <taxon>Coleoptera</taxon>
        <taxon>Polyphaga</taxon>
        <taxon>Cucujiformia</taxon>
        <taxon>Chrysomeloidea</taxon>
        <taxon>Chrysomelidae</taxon>
        <taxon>Chrysomelinae</taxon>
        <taxon>Chrysomelini</taxon>
        <taxon>Phaedon</taxon>
    </lineage>
</organism>
<reference evidence="3" key="1">
    <citation type="submission" date="2022-01" db="EMBL/GenBank/DDBJ databases">
        <authorList>
            <person name="King R."/>
        </authorList>
    </citation>
    <scope>NUCLEOTIDE SEQUENCE</scope>
</reference>
<keyword evidence="4" id="KW-1185">Reference proteome</keyword>
<keyword evidence="2" id="KW-0040">ANK repeat</keyword>
<dbReference type="OrthoDB" id="9995210at2759"/>
<keyword evidence="1" id="KW-0677">Repeat</keyword>
<evidence type="ECO:0000256" key="1">
    <source>
        <dbReference type="ARBA" id="ARBA00022737"/>
    </source>
</evidence>
<dbReference type="Proteomes" id="UP001153737">
    <property type="component" value="Chromosome 2"/>
</dbReference>
<dbReference type="GO" id="GO:0005737">
    <property type="term" value="C:cytoplasm"/>
    <property type="evidence" value="ECO:0007669"/>
    <property type="project" value="TreeGrafter"/>
</dbReference>
<dbReference type="SUPFAM" id="SSF48403">
    <property type="entry name" value="Ankyrin repeat"/>
    <property type="match status" value="1"/>
</dbReference>
<dbReference type="Pfam" id="PF12796">
    <property type="entry name" value="Ank_2"/>
    <property type="match status" value="2"/>
</dbReference>
<dbReference type="InterPro" id="IPR002110">
    <property type="entry name" value="Ankyrin_rpt"/>
</dbReference>
<dbReference type="Gene3D" id="1.25.40.20">
    <property type="entry name" value="Ankyrin repeat-containing domain"/>
    <property type="match status" value="2"/>
</dbReference>
<sequence length="306" mass="33836">MSNTINETGQRKLDQLFVKAIQQCQADKLVEAISKGVDPNIEVYHGQAALHVVSEGDNMSLFNILIKHPNINIEIRNFEGFTPLMVATINSRRDMVLGLLRKGADPNAASALGNRALHFACRLSHMGIVFDLITNGGQVNGLSNCFDVTPLAIAAIDSPSMIITRYLLRKGAVLSGSKQFPLLLECALACNNERRLATLRILIDYGMDINQVHPMEKRNCLHYAAISGYTPLAEYLLSEGADLDAIDATGRTPLEIARDHQNSDVVWALKHWRRRKKINFADQKAIIEVLSSSIENMKGTTSKTKN</sequence>
<dbReference type="PANTHER" id="PTHR24198:SF165">
    <property type="entry name" value="ANKYRIN REPEAT-CONTAINING PROTEIN-RELATED"/>
    <property type="match status" value="1"/>
</dbReference>
<dbReference type="EMBL" id="OU896708">
    <property type="protein sequence ID" value="CAH1156127.1"/>
    <property type="molecule type" value="Genomic_DNA"/>
</dbReference>
<reference evidence="3" key="2">
    <citation type="submission" date="2022-10" db="EMBL/GenBank/DDBJ databases">
        <authorList>
            <consortium name="ENA_rothamsted_submissions"/>
            <consortium name="culmorum"/>
            <person name="King R."/>
        </authorList>
    </citation>
    <scope>NUCLEOTIDE SEQUENCE</scope>
</reference>
<protein>
    <recommendedName>
        <fullName evidence="5">Ankyrin repeat protein</fullName>
    </recommendedName>
</protein>
<proteinExistence type="predicted"/>